<keyword evidence="3" id="KW-1185">Reference proteome</keyword>
<accession>A0A8H7A3Z2</accession>
<keyword evidence="1" id="KW-0732">Signal</keyword>
<dbReference type="VEuPathDB" id="FungiDB:PC9H_004327"/>
<name>A0A8H7A3Z2_PLEOS</name>
<protein>
    <submittedName>
        <fullName evidence="2">Uncharacterized protein</fullName>
    </submittedName>
</protein>
<evidence type="ECO:0000313" key="3">
    <source>
        <dbReference type="Proteomes" id="UP000623687"/>
    </source>
</evidence>
<dbReference type="Proteomes" id="UP000623687">
    <property type="component" value="Unassembled WGS sequence"/>
</dbReference>
<feature type="chain" id="PRO_5034229448" evidence="1">
    <location>
        <begin position="23"/>
        <end position="391"/>
    </location>
</feature>
<sequence length="391" mass="40386">MVHTSTAVVFGALALNAASALATPLNIESNEPLETRATKAGKSTLSRVGSGLGTAAAFAPIAGLGLSLATGQPLRRDAEGDDHIEARDAEDEDHLEARAAKSGLRRVGSALGTAAGFAPLAALGLGMATGQPVRRDVEEALYARNVEDNEHLEARGKKSKSGGKKSTLSRVGSGLGKAAAFAPLAALGLSLFGGQPVRRDLLEELLARDVDDDDHLEARAVKSGLRRVGSGLGTAAAFAPLAALGLGMATGQPVRRDLGEEFWARDVEDAYLEARAVKSGLRRVGSGLGTAAAFAPLAALGLGMATGQPVRRELVEELLARDTDDDDHLQARATKSGLRRVGSALGTAAAFAPLAALGLGMATGQPVRRDLSAELMDIFHREISESLEDLD</sequence>
<organism evidence="2 3">
    <name type="scientific">Pleurotus ostreatus</name>
    <name type="common">Oyster mushroom</name>
    <name type="synonym">White-rot fungus</name>
    <dbReference type="NCBI Taxonomy" id="5322"/>
    <lineage>
        <taxon>Eukaryota</taxon>
        <taxon>Fungi</taxon>
        <taxon>Dikarya</taxon>
        <taxon>Basidiomycota</taxon>
        <taxon>Agaricomycotina</taxon>
        <taxon>Agaricomycetes</taxon>
        <taxon>Agaricomycetidae</taxon>
        <taxon>Agaricales</taxon>
        <taxon>Pleurotineae</taxon>
        <taxon>Pleurotaceae</taxon>
        <taxon>Pleurotus</taxon>
    </lineage>
</organism>
<evidence type="ECO:0000256" key="1">
    <source>
        <dbReference type="SAM" id="SignalP"/>
    </source>
</evidence>
<dbReference type="EMBL" id="JACETU010000002">
    <property type="protein sequence ID" value="KAF7437486.1"/>
    <property type="molecule type" value="Genomic_DNA"/>
</dbReference>
<reference evidence="2" key="1">
    <citation type="submission" date="2019-07" db="EMBL/GenBank/DDBJ databases">
        <authorList>
            <person name="Palmer J.M."/>
        </authorList>
    </citation>
    <scope>NUCLEOTIDE SEQUENCE</scope>
    <source>
        <strain evidence="2">PC9</strain>
    </source>
</reference>
<proteinExistence type="predicted"/>
<dbReference type="AlphaFoldDB" id="A0A8H7A3Z2"/>
<dbReference type="GeneID" id="59374145"/>
<dbReference type="OrthoDB" id="3044637at2759"/>
<comment type="caution">
    <text evidence="2">The sequence shown here is derived from an EMBL/GenBank/DDBJ whole genome shotgun (WGS) entry which is preliminary data.</text>
</comment>
<gene>
    <name evidence="2" type="ORF">PC9H_004327</name>
</gene>
<feature type="signal peptide" evidence="1">
    <location>
        <begin position="1"/>
        <end position="22"/>
    </location>
</feature>
<dbReference type="RefSeq" id="XP_036635385.1">
    <property type="nucleotide sequence ID" value="XM_036773912.1"/>
</dbReference>
<evidence type="ECO:0000313" key="2">
    <source>
        <dbReference type="EMBL" id="KAF7437486.1"/>
    </source>
</evidence>